<proteinExistence type="predicted"/>
<dbReference type="AlphaFoldDB" id="A0A0X8X918"/>
<dbReference type="NCBIfam" id="TIGR04149">
    <property type="entry name" value="GG_sam_targ_CFB"/>
    <property type="match status" value="1"/>
</dbReference>
<dbReference type="EMBL" id="AP017313">
    <property type="protein sequence ID" value="BAU55614.1"/>
    <property type="molecule type" value="Genomic_DNA"/>
</dbReference>
<dbReference type="InterPro" id="IPR026408">
    <property type="entry name" value="GG_sam_targ_CFB"/>
</dbReference>
<dbReference type="KEGG" id="mgot:MgSA37_03805"/>
<evidence type="ECO:0000313" key="1">
    <source>
        <dbReference type="EMBL" id="BAU55614.1"/>
    </source>
</evidence>
<evidence type="ECO:0000313" key="2">
    <source>
        <dbReference type="Proteomes" id="UP000218263"/>
    </source>
</evidence>
<dbReference type="InterPro" id="IPR058238">
    <property type="entry name" value="Lant_leader_dom"/>
</dbReference>
<dbReference type="Proteomes" id="UP000218263">
    <property type="component" value="Chromosome"/>
</dbReference>
<name>A0A0X8X918_9SPHI</name>
<dbReference type="NCBIfam" id="NF038153">
    <property type="entry name" value="lant_leader_L1a"/>
    <property type="match status" value="1"/>
</dbReference>
<protein>
    <submittedName>
        <fullName evidence="1">Uncharacterized protein</fullName>
    </submittedName>
</protein>
<sequence>MKKLKLDTSKLKLSKTTISSLSEQEMKEVLGGSTGITDYCATSYGCVNVSIPCGSITPTTICMSFKCPNPTYPCA</sequence>
<gene>
    <name evidence="1" type="ORF">MgSA37_03805</name>
</gene>
<keyword evidence="2" id="KW-1185">Reference proteome</keyword>
<accession>A0A0X8X918</accession>
<organism evidence="1 2">
    <name type="scientific">Mucilaginibacter gotjawali</name>
    <dbReference type="NCBI Taxonomy" id="1550579"/>
    <lineage>
        <taxon>Bacteria</taxon>
        <taxon>Pseudomonadati</taxon>
        <taxon>Bacteroidota</taxon>
        <taxon>Sphingobacteriia</taxon>
        <taxon>Sphingobacteriales</taxon>
        <taxon>Sphingobacteriaceae</taxon>
        <taxon>Mucilaginibacter</taxon>
    </lineage>
</organism>
<dbReference type="RefSeq" id="WP_157750632.1">
    <property type="nucleotide sequence ID" value="NZ_AP017313.1"/>
</dbReference>
<reference evidence="1 2" key="1">
    <citation type="submission" date="2015-12" db="EMBL/GenBank/DDBJ databases">
        <title>Genome sequence of Mucilaginibacter gotjawali.</title>
        <authorList>
            <person name="Lee J.S."/>
            <person name="Lee K.C."/>
            <person name="Kim K.K."/>
            <person name="Lee B.W."/>
        </authorList>
    </citation>
    <scope>NUCLEOTIDE SEQUENCE [LARGE SCALE GENOMIC DNA]</scope>
    <source>
        <strain evidence="1 2">SA3-7</strain>
    </source>
</reference>